<evidence type="ECO:0000256" key="4">
    <source>
        <dbReference type="ARBA" id="ARBA00022490"/>
    </source>
</evidence>
<feature type="active site" evidence="11">
    <location>
        <position position="255"/>
    </location>
</feature>
<dbReference type="InterPro" id="IPR013762">
    <property type="entry name" value="Integrase-like_cat_sf"/>
</dbReference>
<dbReference type="EMBL" id="JACJFM010000001">
    <property type="protein sequence ID" value="MBB1485292.1"/>
    <property type="molecule type" value="Genomic_DNA"/>
</dbReference>
<dbReference type="PANTHER" id="PTHR30349">
    <property type="entry name" value="PHAGE INTEGRASE-RELATED"/>
    <property type="match status" value="1"/>
</dbReference>
<evidence type="ECO:0000256" key="9">
    <source>
        <dbReference type="ARBA" id="ARBA00023172"/>
    </source>
</evidence>
<sequence>MKHTEDIIPLSEQDLVLTKKFQHYLLLERGLSKNTLLSYERDLRQFMSWLVYRDIGVSLKDVTTEHIKAFVKYRHEQKKNSRSVARSVSALKGFYYWMMDEGLISVNPVSLLSGIKQEKKLPGVLSEDSVDTLLAQPDTDDPVESRDLCMLELLYATGLRVTELVSLRAGQVSLQQGVVRVTGKGQKERLVPMGEIARDQMAFYLNNVRPYLPGSEEPDVLFPSRKGGFMTRQAFWYRVKKYALSAGMAKDISPHQLRHAFATHLLNHGADLRSVQLLLGHSSVSTTQIYTHVANYRLKQLYQQHHPRA</sequence>
<feature type="domain" description="Core-binding (CB)" evidence="13">
    <location>
        <begin position="12"/>
        <end position="99"/>
    </location>
</feature>
<dbReference type="InterPro" id="IPR011010">
    <property type="entry name" value="DNA_brk_join_enz"/>
</dbReference>
<dbReference type="Gene3D" id="1.10.443.10">
    <property type="entry name" value="Intergrase catalytic core"/>
    <property type="match status" value="1"/>
</dbReference>
<dbReference type="NCBIfam" id="TIGR02225">
    <property type="entry name" value="recomb_XerD"/>
    <property type="match status" value="1"/>
</dbReference>
<accession>A0A839IL71</accession>
<comment type="subunit">
    <text evidence="11">Forms a cyclic heterotetrameric complex composed of two molecules of XerC and two molecules of XerD.</text>
</comment>
<evidence type="ECO:0000313" key="15">
    <source>
        <dbReference type="Proteomes" id="UP000565262"/>
    </source>
</evidence>
<dbReference type="GO" id="GO:0006313">
    <property type="term" value="P:DNA transposition"/>
    <property type="evidence" value="ECO:0007669"/>
    <property type="project" value="UniProtKB-UniRule"/>
</dbReference>
<evidence type="ECO:0000256" key="8">
    <source>
        <dbReference type="ARBA" id="ARBA00023125"/>
    </source>
</evidence>
<evidence type="ECO:0000256" key="2">
    <source>
        <dbReference type="ARBA" id="ARBA00010450"/>
    </source>
</evidence>
<keyword evidence="5 11" id="KW-0132">Cell division</keyword>
<feature type="domain" description="Tyr recombinase" evidence="12">
    <location>
        <begin position="120"/>
        <end position="303"/>
    </location>
</feature>
<feature type="active site" evidence="11">
    <location>
        <position position="184"/>
    </location>
</feature>
<comment type="function">
    <text evidence="11">Site-specific tyrosine recombinase, which acts by catalyzing the cutting and rejoining of the recombining DNA molecules. The XerC-XerD complex is essential to convert dimers of the bacterial chromosome into monomers to permit their segregation at cell division. It also contributes to the segregational stability of plasmids.</text>
</comment>
<keyword evidence="9 11" id="KW-0233">DNA recombination</keyword>
<keyword evidence="15" id="KW-1185">Reference proteome</keyword>
<dbReference type="InterPro" id="IPR002104">
    <property type="entry name" value="Integrase_catalytic"/>
</dbReference>
<evidence type="ECO:0000256" key="5">
    <source>
        <dbReference type="ARBA" id="ARBA00022618"/>
    </source>
</evidence>
<evidence type="ECO:0000256" key="1">
    <source>
        <dbReference type="ARBA" id="ARBA00004496"/>
    </source>
</evidence>
<dbReference type="InterPro" id="IPR044068">
    <property type="entry name" value="CB"/>
</dbReference>
<dbReference type="RefSeq" id="WP_182807058.1">
    <property type="nucleotide sequence ID" value="NZ_JACJFM010000001.1"/>
</dbReference>
<dbReference type="SUPFAM" id="SSF56349">
    <property type="entry name" value="DNA breaking-rejoining enzymes"/>
    <property type="match status" value="1"/>
</dbReference>
<evidence type="ECO:0000256" key="6">
    <source>
        <dbReference type="ARBA" id="ARBA00022829"/>
    </source>
</evidence>
<keyword evidence="4 11" id="KW-0963">Cytoplasm</keyword>
<dbReference type="Proteomes" id="UP000565262">
    <property type="component" value="Unassembled WGS sequence"/>
</dbReference>
<dbReference type="InterPro" id="IPR004107">
    <property type="entry name" value="Integrase_SAM-like_N"/>
</dbReference>
<dbReference type="Gene3D" id="1.10.150.130">
    <property type="match status" value="1"/>
</dbReference>
<dbReference type="GO" id="GO:0005737">
    <property type="term" value="C:cytoplasm"/>
    <property type="evidence" value="ECO:0007669"/>
    <property type="project" value="UniProtKB-SubCell"/>
</dbReference>
<comment type="similarity">
    <text evidence="2 11">Belongs to the 'phage' integrase family. XerD subfamily.</text>
</comment>
<feature type="active site" evidence="11">
    <location>
        <position position="281"/>
    </location>
</feature>
<dbReference type="PANTHER" id="PTHR30349:SF90">
    <property type="entry name" value="TYROSINE RECOMBINASE XERD"/>
    <property type="match status" value="1"/>
</dbReference>
<dbReference type="GO" id="GO:0051301">
    <property type="term" value="P:cell division"/>
    <property type="evidence" value="ECO:0007669"/>
    <property type="project" value="UniProtKB-KW"/>
</dbReference>
<comment type="subcellular location">
    <subcellularLocation>
        <location evidence="1 11">Cytoplasm</location>
    </subcellularLocation>
</comment>
<evidence type="ECO:0000256" key="10">
    <source>
        <dbReference type="ARBA" id="ARBA00023306"/>
    </source>
</evidence>
<dbReference type="GO" id="GO:0009037">
    <property type="term" value="F:tyrosine-based site-specific recombinase activity"/>
    <property type="evidence" value="ECO:0007669"/>
    <property type="project" value="UniProtKB-UniRule"/>
</dbReference>
<dbReference type="GO" id="GO:0003677">
    <property type="term" value="F:DNA binding"/>
    <property type="evidence" value="ECO:0007669"/>
    <property type="project" value="UniProtKB-UniRule"/>
</dbReference>
<dbReference type="Pfam" id="PF02899">
    <property type="entry name" value="Phage_int_SAM_1"/>
    <property type="match status" value="1"/>
</dbReference>
<organism evidence="14 15">
    <name type="scientific">Oceanospirillum sediminis</name>
    <dbReference type="NCBI Taxonomy" id="2760088"/>
    <lineage>
        <taxon>Bacteria</taxon>
        <taxon>Pseudomonadati</taxon>
        <taxon>Pseudomonadota</taxon>
        <taxon>Gammaproteobacteria</taxon>
        <taxon>Oceanospirillales</taxon>
        <taxon>Oceanospirillaceae</taxon>
        <taxon>Oceanospirillum</taxon>
    </lineage>
</organism>
<dbReference type="Pfam" id="PF00589">
    <property type="entry name" value="Phage_integrase"/>
    <property type="match status" value="1"/>
</dbReference>
<dbReference type="InterPro" id="IPR050090">
    <property type="entry name" value="Tyrosine_recombinase_XerCD"/>
</dbReference>
<reference evidence="14 15" key="1">
    <citation type="submission" date="2020-08" db="EMBL/GenBank/DDBJ databases">
        <title>Oceanospirillum sp. nov. isolated from marine sediment.</title>
        <authorList>
            <person name="Ji X."/>
        </authorList>
    </citation>
    <scope>NUCLEOTIDE SEQUENCE [LARGE SCALE GENOMIC DNA]</scope>
    <source>
        <strain evidence="14 15">D5</strain>
    </source>
</reference>
<keyword evidence="8 11" id="KW-0238">DNA-binding</keyword>
<evidence type="ECO:0000313" key="14">
    <source>
        <dbReference type="EMBL" id="MBB1485292.1"/>
    </source>
</evidence>
<evidence type="ECO:0000256" key="3">
    <source>
        <dbReference type="ARBA" id="ARBA00015810"/>
    </source>
</evidence>
<keyword evidence="7 11" id="KW-0229">DNA integration</keyword>
<dbReference type="InterPro" id="IPR010998">
    <property type="entry name" value="Integrase_recombinase_N"/>
</dbReference>
<protein>
    <recommendedName>
        <fullName evidence="3 11">Tyrosine recombinase XerD</fullName>
    </recommendedName>
</protein>
<keyword evidence="10 11" id="KW-0131">Cell cycle</keyword>
<evidence type="ECO:0000256" key="7">
    <source>
        <dbReference type="ARBA" id="ARBA00022908"/>
    </source>
</evidence>
<dbReference type="InterPro" id="IPR011932">
    <property type="entry name" value="Recomb_XerD"/>
</dbReference>
<dbReference type="NCBIfam" id="NF001399">
    <property type="entry name" value="PRK00283.1"/>
    <property type="match status" value="1"/>
</dbReference>
<proteinExistence type="inferred from homology"/>
<name>A0A839IL71_9GAMM</name>
<evidence type="ECO:0000259" key="13">
    <source>
        <dbReference type="PROSITE" id="PS51900"/>
    </source>
</evidence>
<dbReference type="GO" id="GO:0007059">
    <property type="term" value="P:chromosome segregation"/>
    <property type="evidence" value="ECO:0007669"/>
    <property type="project" value="UniProtKB-UniRule"/>
</dbReference>
<dbReference type="InterPro" id="IPR023009">
    <property type="entry name" value="Tyrosine_recombinase_XerC/XerD"/>
</dbReference>
<dbReference type="HAMAP" id="MF_01807">
    <property type="entry name" value="Recomb_XerD"/>
    <property type="match status" value="1"/>
</dbReference>
<gene>
    <name evidence="11 14" type="primary">xerD</name>
    <name evidence="14" type="ORF">H4O21_01485</name>
</gene>
<dbReference type="PROSITE" id="PS51900">
    <property type="entry name" value="CB"/>
    <property type="match status" value="1"/>
</dbReference>
<feature type="active site" evidence="11">
    <location>
        <position position="258"/>
    </location>
</feature>
<dbReference type="SUPFAM" id="SSF47823">
    <property type="entry name" value="lambda integrase-like, N-terminal domain"/>
    <property type="match status" value="1"/>
</dbReference>
<dbReference type="CDD" id="cd00798">
    <property type="entry name" value="INT_XerDC_C"/>
    <property type="match status" value="1"/>
</dbReference>
<keyword evidence="6 11" id="KW-0159">Chromosome partition</keyword>
<comment type="caution">
    <text evidence="14">The sequence shown here is derived from an EMBL/GenBank/DDBJ whole genome shotgun (WGS) entry which is preliminary data.</text>
</comment>
<feature type="active site" evidence="11">
    <location>
        <position position="160"/>
    </location>
</feature>
<dbReference type="AlphaFoldDB" id="A0A839IL71"/>
<feature type="active site" description="O-(3'-phospho-DNA)-tyrosine intermediate" evidence="11">
    <location>
        <position position="290"/>
    </location>
</feature>
<dbReference type="PROSITE" id="PS51898">
    <property type="entry name" value="TYR_RECOMBINASE"/>
    <property type="match status" value="1"/>
</dbReference>
<dbReference type="HAMAP" id="MF_01808">
    <property type="entry name" value="Recomb_XerC_XerD"/>
    <property type="match status" value="1"/>
</dbReference>
<evidence type="ECO:0000256" key="11">
    <source>
        <dbReference type="HAMAP-Rule" id="MF_01807"/>
    </source>
</evidence>
<evidence type="ECO:0000259" key="12">
    <source>
        <dbReference type="PROSITE" id="PS51898"/>
    </source>
</evidence>